<evidence type="ECO:0000313" key="1">
    <source>
        <dbReference type="EMBL" id="AFK42027.1"/>
    </source>
</evidence>
<proteinExistence type="evidence at transcript level"/>
<name>I3SP35_LOTJA</name>
<dbReference type="EMBL" id="BT142233">
    <property type="protein sequence ID" value="AFK42027.1"/>
    <property type="molecule type" value="mRNA"/>
</dbReference>
<accession>I3SP35</accession>
<dbReference type="PROSITE" id="PS51257">
    <property type="entry name" value="PROKAR_LIPOPROTEIN"/>
    <property type="match status" value="1"/>
</dbReference>
<dbReference type="AlphaFoldDB" id="I3SP35"/>
<reference evidence="1" key="1">
    <citation type="submission" date="2012-05" db="EMBL/GenBank/DDBJ databases">
        <authorList>
            <person name="Krishnakumar V."/>
            <person name="Cheung F."/>
            <person name="Xiao Y."/>
            <person name="Chan A."/>
            <person name="Moskal W.A."/>
            <person name="Town C.D."/>
        </authorList>
    </citation>
    <scope>NUCLEOTIDE SEQUENCE</scope>
</reference>
<protein>
    <submittedName>
        <fullName evidence="1">Uncharacterized protein</fullName>
    </submittedName>
</protein>
<organism evidence="1">
    <name type="scientific">Lotus japonicus</name>
    <name type="common">Lotus corniculatus var. japonicus</name>
    <dbReference type="NCBI Taxonomy" id="34305"/>
    <lineage>
        <taxon>Eukaryota</taxon>
        <taxon>Viridiplantae</taxon>
        <taxon>Streptophyta</taxon>
        <taxon>Embryophyta</taxon>
        <taxon>Tracheophyta</taxon>
        <taxon>Spermatophyta</taxon>
        <taxon>Magnoliopsida</taxon>
        <taxon>eudicotyledons</taxon>
        <taxon>Gunneridae</taxon>
        <taxon>Pentapetalae</taxon>
        <taxon>rosids</taxon>
        <taxon>fabids</taxon>
        <taxon>Fabales</taxon>
        <taxon>Fabaceae</taxon>
        <taxon>Papilionoideae</taxon>
        <taxon>50 kb inversion clade</taxon>
        <taxon>NPAAA clade</taxon>
        <taxon>Hologalegina</taxon>
        <taxon>robinioid clade</taxon>
        <taxon>Loteae</taxon>
        <taxon>Lotus</taxon>
    </lineage>
</organism>
<sequence>MVLSLVKEDSLPSQHSLFACWECWLEELSFVEDKLCSFRA</sequence>